<feature type="compositionally biased region" description="Polar residues" evidence="1">
    <location>
        <begin position="54"/>
        <end position="64"/>
    </location>
</feature>
<proteinExistence type="predicted"/>
<organism evidence="3 4">
    <name type="scientific">Pterulicium gracile</name>
    <dbReference type="NCBI Taxonomy" id="1884261"/>
    <lineage>
        <taxon>Eukaryota</taxon>
        <taxon>Fungi</taxon>
        <taxon>Dikarya</taxon>
        <taxon>Basidiomycota</taxon>
        <taxon>Agaricomycotina</taxon>
        <taxon>Agaricomycetes</taxon>
        <taxon>Agaricomycetidae</taxon>
        <taxon>Agaricales</taxon>
        <taxon>Pleurotineae</taxon>
        <taxon>Pterulaceae</taxon>
        <taxon>Pterulicium</taxon>
    </lineage>
</organism>
<evidence type="ECO:0000313" key="3">
    <source>
        <dbReference type="EMBL" id="TFK99244.1"/>
    </source>
</evidence>
<dbReference type="EMBL" id="ML178834">
    <property type="protein sequence ID" value="TFK99244.1"/>
    <property type="molecule type" value="Genomic_DNA"/>
</dbReference>
<feature type="domain" description="DUF6699" evidence="2">
    <location>
        <begin position="174"/>
        <end position="326"/>
    </location>
</feature>
<evidence type="ECO:0000259" key="2">
    <source>
        <dbReference type="Pfam" id="PF20415"/>
    </source>
</evidence>
<dbReference type="Pfam" id="PF20415">
    <property type="entry name" value="DUF6699"/>
    <property type="match status" value="1"/>
</dbReference>
<sequence>MPSLWRDLFTVSRPSSRNRSRSRTISSTVNGVDSTDQEHFVLVKPYSRADDYTKASSRVRSYSNPPKPQPIHIRAPSQPEMIHVLPPANAASDAATHRKSVDNRVPCNASHDSSSHSNSASSFNGHHPGQQQGRNDIYRSHAPRHRSMSVAPRPESVGLHDVFAVSRRHHTAALTYDVLLTPSIHSVFDCVTGRPMVHSTLQEPATYPSISCCMTLHSELLPWPINVHPVQSKSVPRFYIPSSRSDAGGPTHHPVTILDVLWSVHNTLNIAATQQEWDALGHGSKNQKRITRAYDDRCQKMNGGWEAGVKRCDWLGSRILLAGVDVVQNGSKNEYHLLFTRPH</sequence>
<feature type="region of interest" description="Disordered" evidence="1">
    <location>
        <begin position="52"/>
        <end position="74"/>
    </location>
</feature>
<dbReference type="AlphaFoldDB" id="A0A5C3QB07"/>
<dbReference type="InterPro" id="IPR046522">
    <property type="entry name" value="DUF6699"/>
</dbReference>
<protein>
    <recommendedName>
        <fullName evidence="2">DUF6699 domain-containing protein</fullName>
    </recommendedName>
</protein>
<feature type="compositionally biased region" description="Low complexity" evidence="1">
    <location>
        <begin position="108"/>
        <end position="122"/>
    </location>
</feature>
<evidence type="ECO:0000256" key="1">
    <source>
        <dbReference type="SAM" id="MobiDB-lite"/>
    </source>
</evidence>
<accession>A0A5C3QB07</accession>
<reference evidence="3 4" key="1">
    <citation type="journal article" date="2019" name="Nat. Ecol. Evol.">
        <title>Megaphylogeny resolves global patterns of mushroom evolution.</title>
        <authorList>
            <person name="Varga T."/>
            <person name="Krizsan K."/>
            <person name="Foldi C."/>
            <person name="Dima B."/>
            <person name="Sanchez-Garcia M."/>
            <person name="Sanchez-Ramirez S."/>
            <person name="Szollosi G.J."/>
            <person name="Szarkandi J.G."/>
            <person name="Papp V."/>
            <person name="Albert L."/>
            <person name="Andreopoulos W."/>
            <person name="Angelini C."/>
            <person name="Antonin V."/>
            <person name="Barry K.W."/>
            <person name="Bougher N.L."/>
            <person name="Buchanan P."/>
            <person name="Buyck B."/>
            <person name="Bense V."/>
            <person name="Catcheside P."/>
            <person name="Chovatia M."/>
            <person name="Cooper J."/>
            <person name="Damon W."/>
            <person name="Desjardin D."/>
            <person name="Finy P."/>
            <person name="Geml J."/>
            <person name="Haridas S."/>
            <person name="Hughes K."/>
            <person name="Justo A."/>
            <person name="Karasinski D."/>
            <person name="Kautmanova I."/>
            <person name="Kiss B."/>
            <person name="Kocsube S."/>
            <person name="Kotiranta H."/>
            <person name="LaButti K.M."/>
            <person name="Lechner B.E."/>
            <person name="Liimatainen K."/>
            <person name="Lipzen A."/>
            <person name="Lukacs Z."/>
            <person name="Mihaltcheva S."/>
            <person name="Morgado L.N."/>
            <person name="Niskanen T."/>
            <person name="Noordeloos M.E."/>
            <person name="Ohm R.A."/>
            <person name="Ortiz-Santana B."/>
            <person name="Ovrebo C."/>
            <person name="Racz N."/>
            <person name="Riley R."/>
            <person name="Savchenko A."/>
            <person name="Shiryaev A."/>
            <person name="Soop K."/>
            <person name="Spirin V."/>
            <person name="Szebenyi C."/>
            <person name="Tomsovsky M."/>
            <person name="Tulloss R.E."/>
            <person name="Uehling J."/>
            <person name="Grigoriev I.V."/>
            <person name="Vagvolgyi C."/>
            <person name="Papp T."/>
            <person name="Martin F.M."/>
            <person name="Miettinen O."/>
            <person name="Hibbett D.S."/>
            <person name="Nagy L.G."/>
        </authorList>
    </citation>
    <scope>NUCLEOTIDE SEQUENCE [LARGE SCALE GENOMIC DNA]</scope>
    <source>
        <strain evidence="3 4">CBS 309.79</strain>
    </source>
</reference>
<feature type="region of interest" description="Disordered" evidence="1">
    <location>
        <begin position="89"/>
        <end position="136"/>
    </location>
</feature>
<dbReference type="Proteomes" id="UP000305067">
    <property type="component" value="Unassembled WGS sequence"/>
</dbReference>
<keyword evidence="4" id="KW-1185">Reference proteome</keyword>
<dbReference type="OrthoDB" id="3242468at2759"/>
<evidence type="ECO:0000313" key="4">
    <source>
        <dbReference type="Proteomes" id="UP000305067"/>
    </source>
</evidence>
<name>A0A5C3QB07_9AGAR</name>
<gene>
    <name evidence="3" type="ORF">BDV98DRAFT_657381</name>
</gene>